<reference evidence="2" key="1">
    <citation type="journal article" date="2015" name="Nature">
        <title>Complex archaea that bridge the gap between prokaryotes and eukaryotes.</title>
        <authorList>
            <person name="Spang A."/>
            <person name="Saw J.H."/>
            <person name="Jorgensen S.L."/>
            <person name="Zaremba-Niedzwiedzka K."/>
            <person name="Martijn J."/>
            <person name="Lind A.E."/>
            <person name="van Eijk R."/>
            <person name="Schleper C."/>
            <person name="Guy L."/>
            <person name="Ettema T.J."/>
        </authorList>
    </citation>
    <scope>NUCLEOTIDE SEQUENCE</scope>
</reference>
<evidence type="ECO:0000313" key="2">
    <source>
        <dbReference type="EMBL" id="KKN59546.1"/>
    </source>
</evidence>
<gene>
    <name evidence="2" type="ORF">LCGC14_0540890</name>
</gene>
<keyword evidence="1" id="KW-0472">Membrane</keyword>
<dbReference type="EMBL" id="LAZR01000723">
    <property type="protein sequence ID" value="KKN59546.1"/>
    <property type="molecule type" value="Genomic_DNA"/>
</dbReference>
<accession>A0A0F9UE80</accession>
<comment type="caution">
    <text evidence="2">The sequence shown here is derived from an EMBL/GenBank/DDBJ whole genome shotgun (WGS) entry which is preliminary data.</text>
</comment>
<keyword evidence="1" id="KW-1133">Transmembrane helix</keyword>
<proteinExistence type="predicted"/>
<protein>
    <submittedName>
        <fullName evidence="2">Uncharacterized protein</fullName>
    </submittedName>
</protein>
<keyword evidence="1" id="KW-0812">Transmembrane</keyword>
<feature type="transmembrane region" description="Helical" evidence="1">
    <location>
        <begin position="42"/>
        <end position="62"/>
    </location>
</feature>
<sequence>MQYCILKFAIDKDWEFTPTALGNAFVKYVGEPIGDGVQIPGFQTASILAIAIVTVTGIGYSLNRKRKRTLK</sequence>
<dbReference type="AlphaFoldDB" id="A0A0F9UE80"/>
<organism evidence="2">
    <name type="scientific">marine sediment metagenome</name>
    <dbReference type="NCBI Taxonomy" id="412755"/>
    <lineage>
        <taxon>unclassified sequences</taxon>
        <taxon>metagenomes</taxon>
        <taxon>ecological metagenomes</taxon>
    </lineage>
</organism>
<name>A0A0F9UE80_9ZZZZ</name>
<evidence type="ECO:0000256" key="1">
    <source>
        <dbReference type="SAM" id="Phobius"/>
    </source>
</evidence>